<proteinExistence type="predicted"/>
<evidence type="ECO:0000256" key="9">
    <source>
        <dbReference type="SAM" id="Phobius"/>
    </source>
</evidence>
<evidence type="ECO:0000256" key="3">
    <source>
        <dbReference type="ARBA" id="ARBA00022553"/>
    </source>
</evidence>
<dbReference type="InterPro" id="IPR036890">
    <property type="entry name" value="HATPase_C_sf"/>
</dbReference>
<keyword evidence="13" id="KW-1185">Reference proteome</keyword>
<feature type="domain" description="Histidine kinase" evidence="11">
    <location>
        <begin position="324"/>
        <end position="529"/>
    </location>
</feature>
<dbReference type="Pfam" id="PF00497">
    <property type="entry name" value="SBP_bac_3"/>
    <property type="match status" value="1"/>
</dbReference>
<dbReference type="SUPFAM" id="SSF53850">
    <property type="entry name" value="Periplasmic binding protein-like II"/>
    <property type="match status" value="1"/>
</dbReference>
<keyword evidence="9" id="KW-1133">Transmembrane helix</keyword>
<dbReference type="InterPro" id="IPR005467">
    <property type="entry name" value="His_kinase_dom"/>
</dbReference>
<feature type="signal peptide" evidence="10">
    <location>
        <begin position="1"/>
        <end position="25"/>
    </location>
</feature>
<evidence type="ECO:0000256" key="10">
    <source>
        <dbReference type="SAM" id="SignalP"/>
    </source>
</evidence>
<dbReference type="Gene3D" id="3.30.565.10">
    <property type="entry name" value="Histidine kinase-like ATPase, C-terminal domain"/>
    <property type="match status" value="1"/>
</dbReference>
<dbReference type="InterPro" id="IPR003594">
    <property type="entry name" value="HATPase_dom"/>
</dbReference>
<evidence type="ECO:0000256" key="6">
    <source>
        <dbReference type="ARBA" id="ARBA00022777"/>
    </source>
</evidence>
<dbReference type="AlphaFoldDB" id="A0A1M4UJ35"/>
<dbReference type="Pfam" id="PF02518">
    <property type="entry name" value="HATPase_c"/>
    <property type="match status" value="1"/>
</dbReference>
<keyword evidence="8" id="KW-0902">Two-component regulatory system</keyword>
<dbReference type="SUPFAM" id="SSF55874">
    <property type="entry name" value="ATPase domain of HSP90 chaperone/DNA topoisomerase II/histidine kinase"/>
    <property type="match status" value="1"/>
</dbReference>
<dbReference type="CDD" id="cd00082">
    <property type="entry name" value="HisKA"/>
    <property type="match status" value="1"/>
</dbReference>
<dbReference type="Gene3D" id="3.40.190.10">
    <property type="entry name" value="Periplasmic binding protein-like II"/>
    <property type="match status" value="2"/>
</dbReference>
<dbReference type="Pfam" id="PF00512">
    <property type="entry name" value="HisKA"/>
    <property type="match status" value="1"/>
</dbReference>
<reference evidence="13" key="1">
    <citation type="submission" date="2016-11" db="EMBL/GenBank/DDBJ databases">
        <authorList>
            <person name="Varghese N."/>
            <person name="Submissions S."/>
        </authorList>
    </citation>
    <scope>NUCLEOTIDE SEQUENCE [LARGE SCALE GENOMIC DNA]</scope>
    <source>
        <strain evidence="13">DSM 18095</strain>
    </source>
</reference>
<dbReference type="InterPro" id="IPR003661">
    <property type="entry name" value="HisK_dim/P_dom"/>
</dbReference>
<dbReference type="GO" id="GO:0005524">
    <property type="term" value="F:ATP binding"/>
    <property type="evidence" value="ECO:0007669"/>
    <property type="project" value="UniProtKB-KW"/>
</dbReference>
<dbReference type="SMART" id="SM00062">
    <property type="entry name" value="PBPb"/>
    <property type="match status" value="1"/>
</dbReference>
<dbReference type="EMBL" id="FQTY01000003">
    <property type="protein sequence ID" value="SHE56717.1"/>
    <property type="molecule type" value="Genomic_DNA"/>
</dbReference>
<dbReference type="PROSITE" id="PS50109">
    <property type="entry name" value="HIS_KIN"/>
    <property type="match status" value="1"/>
</dbReference>
<dbReference type="SUPFAM" id="SSF47384">
    <property type="entry name" value="Homodimeric domain of signal transducing histidine kinase"/>
    <property type="match status" value="1"/>
</dbReference>
<keyword evidence="3" id="KW-0597">Phosphoprotein</keyword>
<evidence type="ECO:0000259" key="11">
    <source>
        <dbReference type="PROSITE" id="PS50109"/>
    </source>
</evidence>
<keyword evidence="4" id="KW-0808">Transferase</keyword>
<keyword evidence="7" id="KW-0067">ATP-binding</keyword>
<dbReference type="RefSeq" id="WP_072974079.1">
    <property type="nucleotide sequence ID" value="NZ_FQTY01000003.1"/>
</dbReference>
<feature type="transmembrane region" description="Helical" evidence="9">
    <location>
        <begin position="266"/>
        <end position="288"/>
    </location>
</feature>
<dbReference type="InterPro" id="IPR036097">
    <property type="entry name" value="HisK_dim/P_sf"/>
</dbReference>
<dbReference type="Proteomes" id="UP000184114">
    <property type="component" value="Unassembled WGS sequence"/>
</dbReference>
<dbReference type="GeneID" id="90996066"/>
<evidence type="ECO:0000256" key="8">
    <source>
        <dbReference type="ARBA" id="ARBA00023012"/>
    </source>
</evidence>
<dbReference type="InterPro" id="IPR004358">
    <property type="entry name" value="Sig_transdc_His_kin-like_C"/>
</dbReference>
<evidence type="ECO:0000256" key="1">
    <source>
        <dbReference type="ARBA" id="ARBA00000085"/>
    </source>
</evidence>
<keyword evidence="9" id="KW-0812">Transmembrane</keyword>
<dbReference type="GO" id="GO:0000155">
    <property type="term" value="F:phosphorelay sensor kinase activity"/>
    <property type="evidence" value="ECO:0007669"/>
    <property type="project" value="InterPro"/>
</dbReference>
<organism evidence="12 13">
    <name type="scientific">Tissierella praeacuta DSM 18095</name>
    <dbReference type="NCBI Taxonomy" id="1123404"/>
    <lineage>
        <taxon>Bacteria</taxon>
        <taxon>Bacillati</taxon>
        <taxon>Bacillota</taxon>
        <taxon>Tissierellia</taxon>
        <taxon>Tissierellales</taxon>
        <taxon>Tissierellaceae</taxon>
        <taxon>Tissierella</taxon>
    </lineage>
</organism>
<evidence type="ECO:0000256" key="5">
    <source>
        <dbReference type="ARBA" id="ARBA00022741"/>
    </source>
</evidence>
<sequence length="535" mass="60549">MIPRRVLSIYLLIMIFLYSSIPTSAAPLQNINEEPLKIGGDNNYPPYEFLDDNNNFRGFNIDIIRAIAIELGLEIELIPNSWEDTMELLKDGEIDAVQGMTVTPERDKVYDFTQEIVMNSQNIFVLKNSSLIHNINDLSGKKVSIQSEDVSKEITRRIPNVTVIQKTNQLEALQSLLYGESDAYVGNRLTGIYYVQALGLTESVKIVGEPLYSTKYAIAVKKGNTELLNILNSGLEAIKANGTYDKIYRKWFGETILDINQKWKELLSILLVALSISIIFIYIVYYWNKRLKQEVELRTKEIIELNNIAMYNDKMQALGKLSSGIAHELRNPLTSINAFIDLIPLKIDDKNFRNELIKIVPSEIKRLNDLVGSLLDYSKPKNPKPETILLSEICYDVLTLLKQKLQEKKIKVNIGNMDICIYADESQMKQILINVLLNSIDAVDENGSIDIDSNIKDMKASIIIKDNGSGIPEEMLDKLFDPFYSSKKTGYGIGLSVTERLIRENNGEITLESTDGKGTTATIYVPTEPLDRKEK</sequence>
<evidence type="ECO:0000256" key="7">
    <source>
        <dbReference type="ARBA" id="ARBA00022840"/>
    </source>
</evidence>
<comment type="catalytic activity">
    <reaction evidence="1">
        <text>ATP + protein L-histidine = ADP + protein N-phospho-L-histidine.</text>
        <dbReference type="EC" id="2.7.13.3"/>
    </reaction>
</comment>
<evidence type="ECO:0000313" key="12">
    <source>
        <dbReference type="EMBL" id="SHE56717.1"/>
    </source>
</evidence>
<dbReference type="CDD" id="cd13704">
    <property type="entry name" value="PBP2_HisK"/>
    <property type="match status" value="1"/>
</dbReference>
<evidence type="ECO:0000256" key="2">
    <source>
        <dbReference type="ARBA" id="ARBA00012438"/>
    </source>
</evidence>
<dbReference type="InterPro" id="IPR001638">
    <property type="entry name" value="Solute-binding_3/MltF_N"/>
</dbReference>
<dbReference type="PANTHER" id="PTHR43065">
    <property type="entry name" value="SENSOR HISTIDINE KINASE"/>
    <property type="match status" value="1"/>
</dbReference>
<name>A0A1M4UJ35_9FIRM</name>
<dbReference type="PANTHER" id="PTHR43065:SF46">
    <property type="entry name" value="C4-DICARBOXYLATE TRANSPORT SENSOR PROTEIN DCTB"/>
    <property type="match status" value="1"/>
</dbReference>
<gene>
    <name evidence="12" type="ORF">SAMN02745784_01116</name>
</gene>
<dbReference type="PRINTS" id="PR00344">
    <property type="entry name" value="BCTRLSENSOR"/>
</dbReference>
<feature type="chain" id="PRO_5012024926" description="histidine kinase" evidence="10">
    <location>
        <begin position="26"/>
        <end position="535"/>
    </location>
</feature>
<evidence type="ECO:0000256" key="4">
    <source>
        <dbReference type="ARBA" id="ARBA00022679"/>
    </source>
</evidence>
<dbReference type="EC" id="2.7.13.3" evidence="2"/>
<dbReference type="CDD" id="cd00075">
    <property type="entry name" value="HATPase"/>
    <property type="match status" value="1"/>
</dbReference>
<dbReference type="Gene3D" id="1.10.287.130">
    <property type="match status" value="1"/>
</dbReference>
<keyword evidence="5" id="KW-0547">Nucleotide-binding</keyword>
<dbReference type="SMART" id="SM00388">
    <property type="entry name" value="HisKA"/>
    <property type="match status" value="1"/>
</dbReference>
<protein>
    <recommendedName>
        <fullName evidence="2">histidine kinase</fullName>
        <ecNumber evidence="2">2.7.13.3</ecNumber>
    </recommendedName>
</protein>
<keyword evidence="10" id="KW-0732">Signal</keyword>
<dbReference type="STRING" id="1123404.SAMN02745784_01116"/>
<keyword evidence="9" id="KW-0472">Membrane</keyword>
<keyword evidence="6 12" id="KW-0418">Kinase</keyword>
<dbReference type="SMART" id="SM00387">
    <property type="entry name" value="HATPase_c"/>
    <property type="match status" value="1"/>
</dbReference>
<accession>A0A1M4UJ35</accession>
<evidence type="ECO:0000313" key="13">
    <source>
        <dbReference type="Proteomes" id="UP000184114"/>
    </source>
</evidence>